<accession>A0A165V278</accession>
<proteinExistence type="predicted"/>
<dbReference type="InterPro" id="IPR036047">
    <property type="entry name" value="F-box-like_dom_sf"/>
</dbReference>
<sequence length="670" mass="78143">MAKRTKKSTSSSREEASRASRPRKIGKLKCLLDMPLDVFYEIVFHLTPLDLLQLSRVSKQFRKEFMTRRKKHLWATVRQKNFPDLPECPLELQEPQYANLLFEHNCMGCGHSPSKMLDWALFRRYCKKCYDSHVKKGSTLSRSYAKNIDVVVYTLLPPSCVYNEWCDDGIPDCLSNRPDQLYDRADFDKVIRHYLSVENDKDSRLQFIHERRKYVGERMARSFAIATWQEELRDSREDEDEEKTKRRRESIQHKLKEAGYEEDVWPSVSGRRAHLDHWNRLLDQPRELTPRIWKQIFPKLTAIIEQVALARAELDKIRRLDLREKGLIALYRRFLASIDPGTAAMMPALNDVYWLPSMRALLWEDDATVTEEQWMSIRNQFLEDAKKHEQHIRDLYLSLAKVNTGTRYKSRADNQYTIQRREGRGDYESFLSSLRAIFVCGEKNCHGLLRFPDNRLHYHTRDGVPMPRLSCFLDIGLDHGLKQDSFTYDEEIVDIALHVLEILGLPKDSPQTVLDSLRGRLECLCGKARVSQPMSFGLLVSVPDVIPHVVPTHEILEVHHIYAENRWYNAVQDYVGRSPESPDAQTTAAMYCNDHDLTSTSPFFILRDEVTEGPIAPLPCRETGYVCGICPDSVMYHAPSEAEEDVEHHILTKHLKDVEEGDIFKRRYWN</sequence>
<evidence type="ECO:0000256" key="1">
    <source>
        <dbReference type="SAM" id="MobiDB-lite"/>
    </source>
</evidence>
<feature type="region of interest" description="Disordered" evidence="1">
    <location>
        <begin position="1"/>
        <end position="20"/>
    </location>
</feature>
<dbReference type="OrthoDB" id="3260441at2759"/>
<dbReference type="InterPro" id="IPR001810">
    <property type="entry name" value="F-box_dom"/>
</dbReference>
<reference evidence="3 4" key="1">
    <citation type="journal article" date="2016" name="Mol. Biol. Evol.">
        <title>Comparative Genomics of Early-Diverging Mushroom-Forming Fungi Provides Insights into the Origins of Lignocellulose Decay Capabilities.</title>
        <authorList>
            <person name="Nagy L.G."/>
            <person name="Riley R."/>
            <person name="Tritt A."/>
            <person name="Adam C."/>
            <person name="Daum C."/>
            <person name="Floudas D."/>
            <person name="Sun H."/>
            <person name="Yadav J.S."/>
            <person name="Pangilinan J."/>
            <person name="Larsson K.H."/>
            <person name="Matsuura K."/>
            <person name="Barry K."/>
            <person name="Labutti K."/>
            <person name="Kuo R."/>
            <person name="Ohm R.A."/>
            <person name="Bhattacharya S.S."/>
            <person name="Shirouzu T."/>
            <person name="Yoshinaga Y."/>
            <person name="Martin F.M."/>
            <person name="Grigoriev I.V."/>
            <person name="Hibbett D.S."/>
        </authorList>
    </citation>
    <scope>NUCLEOTIDE SEQUENCE [LARGE SCALE GENOMIC DNA]</scope>
    <source>
        <strain evidence="3 4">HHB14362 ss-1</strain>
    </source>
</reference>
<dbReference type="AlphaFoldDB" id="A0A165V278"/>
<evidence type="ECO:0000313" key="4">
    <source>
        <dbReference type="Proteomes" id="UP000076761"/>
    </source>
</evidence>
<protein>
    <recommendedName>
        <fullName evidence="2">F-box domain-containing protein</fullName>
    </recommendedName>
</protein>
<gene>
    <name evidence="3" type="ORF">NEOLEDRAFT_694464</name>
</gene>
<dbReference type="EMBL" id="KV425555">
    <property type="protein sequence ID" value="KZT29042.1"/>
    <property type="molecule type" value="Genomic_DNA"/>
</dbReference>
<dbReference type="SUPFAM" id="SSF81383">
    <property type="entry name" value="F-box domain"/>
    <property type="match status" value="1"/>
</dbReference>
<dbReference type="InParanoid" id="A0A165V278"/>
<feature type="domain" description="F-box" evidence="2">
    <location>
        <begin position="28"/>
        <end position="77"/>
    </location>
</feature>
<dbReference type="Pfam" id="PF00646">
    <property type="entry name" value="F-box"/>
    <property type="match status" value="1"/>
</dbReference>
<dbReference type="STRING" id="1314782.A0A165V278"/>
<evidence type="ECO:0000259" key="2">
    <source>
        <dbReference type="PROSITE" id="PS50181"/>
    </source>
</evidence>
<dbReference type="SMART" id="SM00256">
    <property type="entry name" value="FBOX"/>
    <property type="match status" value="1"/>
</dbReference>
<evidence type="ECO:0000313" key="3">
    <source>
        <dbReference type="EMBL" id="KZT29042.1"/>
    </source>
</evidence>
<organism evidence="3 4">
    <name type="scientific">Neolentinus lepideus HHB14362 ss-1</name>
    <dbReference type="NCBI Taxonomy" id="1314782"/>
    <lineage>
        <taxon>Eukaryota</taxon>
        <taxon>Fungi</taxon>
        <taxon>Dikarya</taxon>
        <taxon>Basidiomycota</taxon>
        <taxon>Agaricomycotina</taxon>
        <taxon>Agaricomycetes</taxon>
        <taxon>Gloeophyllales</taxon>
        <taxon>Gloeophyllaceae</taxon>
        <taxon>Neolentinus</taxon>
    </lineage>
</organism>
<name>A0A165V278_9AGAM</name>
<dbReference type="PROSITE" id="PS50181">
    <property type="entry name" value="FBOX"/>
    <property type="match status" value="1"/>
</dbReference>
<keyword evidence="4" id="KW-1185">Reference proteome</keyword>
<dbReference type="Proteomes" id="UP000076761">
    <property type="component" value="Unassembled WGS sequence"/>
</dbReference>